<evidence type="ECO:0000256" key="1">
    <source>
        <dbReference type="ARBA" id="ARBA00023012"/>
    </source>
</evidence>
<organism evidence="4 5">
    <name type="scientific">Thalassotalea psychrophila</name>
    <dbReference type="NCBI Taxonomy" id="3065647"/>
    <lineage>
        <taxon>Bacteria</taxon>
        <taxon>Pseudomonadati</taxon>
        <taxon>Pseudomonadota</taxon>
        <taxon>Gammaproteobacteria</taxon>
        <taxon>Alteromonadales</taxon>
        <taxon>Colwelliaceae</taxon>
        <taxon>Thalassotalea</taxon>
    </lineage>
</organism>
<dbReference type="Pfam" id="PF01627">
    <property type="entry name" value="Hpt"/>
    <property type="match status" value="1"/>
</dbReference>
<dbReference type="InterPro" id="IPR036641">
    <property type="entry name" value="HPT_dom_sf"/>
</dbReference>
<keyword evidence="2" id="KW-0597">Phosphoprotein</keyword>
<evidence type="ECO:0000259" key="3">
    <source>
        <dbReference type="PROSITE" id="PS50894"/>
    </source>
</evidence>
<dbReference type="Proteomes" id="UP001258994">
    <property type="component" value="Chromosome"/>
</dbReference>
<dbReference type="Gene3D" id="1.20.120.160">
    <property type="entry name" value="HPT domain"/>
    <property type="match status" value="1"/>
</dbReference>
<feature type="modified residue" description="Phosphohistidine" evidence="2">
    <location>
        <position position="58"/>
    </location>
</feature>
<dbReference type="EMBL" id="CP134145">
    <property type="protein sequence ID" value="WNC71214.1"/>
    <property type="molecule type" value="Genomic_DNA"/>
</dbReference>
<evidence type="ECO:0000313" key="4">
    <source>
        <dbReference type="EMBL" id="WNC71214.1"/>
    </source>
</evidence>
<dbReference type="InterPro" id="IPR008207">
    <property type="entry name" value="Sig_transdc_His_kin_Hpt_dom"/>
</dbReference>
<sequence>MIKNAKIDLTGFWEVFADDTDTAVEVVKMFSDYAPNLLEEIEVALTELNVEAMLLKIHQLKGTIAYLGFNEVFNLVKNIEASIKEHGLPSGAGDYAHLKQEIMTLETHLVQEVL</sequence>
<evidence type="ECO:0000256" key="2">
    <source>
        <dbReference type="PROSITE-ProRule" id="PRU00110"/>
    </source>
</evidence>
<dbReference type="SUPFAM" id="SSF47226">
    <property type="entry name" value="Histidine-containing phosphotransfer domain, HPT domain"/>
    <property type="match status" value="1"/>
</dbReference>
<dbReference type="PROSITE" id="PS50894">
    <property type="entry name" value="HPT"/>
    <property type="match status" value="1"/>
</dbReference>
<dbReference type="RefSeq" id="WP_348390349.1">
    <property type="nucleotide sequence ID" value="NZ_CP134145.1"/>
</dbReference>
<proteinExistence type="predicted"/>
<evidence type="ECO:0000313" key="5">
    <source>
        <dbReference type="Proteomes" id="UP001258994"/>
    </source>
</evidence>
<name>A0ABY9TRN8_9GAMM</name>
<reference evidence="5" key="1">
    <citation type="submission" date="2023-09" db="EMBL/GenBank/DDBJ databases">
        <authorList>
            <person name="Li S."/>
            <person name="Li X."/>
            <person name="Zhang C."/>
            <person name="Zhao Z."/>
        </authorList>
    </citation>
    <scope>NUCLEOTIDE SEQUENCE [LARGE SCALE GENOMIC DNA]</scope>
    <source>
        <strain evidence="5">SQ149</strain>
    </source>
</reference>
<accession>A0ABY9TRN8</accession>
<keyword evidence="5" id="KW-1185">Reference proteome</keyword>
<feature type="domain" description="HPt" evidence="3">
    <location>
        <begin position="19"/>
        <end position="114"/>
    </location>
</feature>
<protein>
    <submittedName>
        <fullName evidence="4">Hpt domain-containing protein</fullName>
    </submittedName>
</protein>
<gene>
    <name evidence="4" type="ORF">RGQ13_13920</name>
</gene>
<keyword evidence="1" id="KW-0902">Two-component regulatory system</keyword>